<evidence type="ECO:0000256" key="4">
    <source>
        <dbReference type="PROSITE-ProRule" id="PRU00335"/>
    </source>
</evidence>
<dbReference type="InterPro" id="IPR050109">
    <property type="entry name" value="HTH-type_TetR-like_transc_reg"/>
</dbReference>
<dbReference type="OrthoDB" id="9805134at2"/>
<dbReference type="PROSITE" id="PS50977">
    <property type="entry name" value="HTH_TETR_2"/>
    <property type="match status" value="1"/>
</dbReference>
<evidence type="ECO:0000259" key="5">
    <source>
        <dbReference type="PROSITE" id="PS50977"/>
    </source>
</evidence>
<name>A0A502E464_9MYCO</name>
<comment type="caution">
    <text evidence="6">The sequence shown here is derived from an EMBL/GenBank/DDBJ whole genome shotgun (WGS) entry which is preliminary data.</text>
</comment>
<organism evidence="6 7">
    <name type="scientific">Mycolicibacterium hodleri</name>
    <dbReference type="NCBI Taxonomy" id="49897"/>
    <lineage>
        <taxon>Bacteria</taxon>
        <taxon>Bacillati</taxon>
        <taxon>Actinomycetota</taxon>
        <taxon>Actinomycetes</taxon>
        <taxon>Mycobacteriales</taxon>
        <taxon>Mycobacteriaceae</taxon>
        <taxon>Mycolicibacterium</taxon>
    </lineage>
</organism>
<dbReference type="GO" id="GO:0000976">
    <property type="term" value="F:transcription cis-regulatory region binding"/>
    <property type="evidence" value="ECO:0007669"/>
    <property type="project" value="TreeGrafter"/>
</dbReference>
<dbReference type="PRINTS" id="PR00455">
    <property type="entry name" value="HTHTETR"/>
</dbReference>
<feature type="DNA-binding region" description="H-T-H motif" evidence="4">
    <location>
        <begin position="37"/>
        <end position="56"/>
    </location>
</feature>
<proteinExistence type="predicted"/>
<reference evidence="6 7" key="1">
    <citation type="journal article" date="2019" name="Environ. Microbiol.">
        <title>Species interactions and distinct microbial communities in high Arctic permafrost affected cryosols are associated with the CH4 and CO2 gas fluxes.</title>
        <authorList>
            <person name="Altshuler I."/>
            <person name="Hamel J."/>
            <person name="Turney S."/>
            <person name="Magnuson E."/>
            <person name="Levesque R."/>
            <person name="Greer C."/>
            <person name="Whyte L.G."/>
        </authorList>
    </citation>
    <scope>NUCLEOTIDE SEQUENCE [LARGE SCALE GENOMIC DNA]</scope>
    <source>
        <strain evidence="6 7">S5.20</strain>
    </source>
</reference>
<keyword evidence="3" id="KW-0804">Transcription</keyword>
<dbReference type="GO" id="GO:0003700">
    <property type="term" value="F:DNA-binding transcription factor activity"/>
    <property type="evidence" value="ECO:0007669"/>
    <property type="project" value="TreeGrafter"/>
</dbReference>
<dbReference type="EMBL" id="RCZG01000008">
    <property type="protein sequence ID" value="TPG32423.1"/>
    <property type="molecule type" value="Genomic_DNA"/>
</dbReference>
<feature type="domain" description="HTH tetR-type" evidence="5">
    <location>
        <begin position="14"/>
        <end position="74"/>
    </location>
</feature>
<dbReference type="SUPFAM" id="SSF46689">
    <property type="entry name" value="Homeodomain-like"/>
    <property type="match status" value="1"/>
</dbReference>
<dbReference type="PANTHER" id="PTHR30055">
    <property type="entry name" value="HTH-TYPE TRANSCRIPTIONAL REGULATOR RUTR"/>
    <property type="match status" value="1"/>
</dbReference>
<evidence type="ECO:0000256" key="1">
    <source>
        <dbReference type="ARBA" id="ARBA00023015"/>
    </source>
</evidence>
<dbReference type="RefSeq" id="WP_140694308.1">
    <property type="nucleotide sequence ID" value="NZ_RCZG01000008.1"/>
</dbReference>
<dbReference type="Gene3D" id="1.10.357.10">
    <property type="entry name" value="Tetracycline Repressor, domain 2"/>
    <property type="match status" value="1"/>
</dbReference>
<evidence type="ECO:0000256" key="3">
    <source>
        <dbReference type="ARBA" id="ARBA00023163"/>
    </source>
</evidence>
<evidence type="ECO:0000313" key="7">
    <source>
        <dbReference type="Proteomes" id="UP000320095"/>
    </source>
</evidence>
<protein>
    <submittedName>
        <fullName evidence="6">TetR/AcrR family transcriptional regulator</fullName>
    </submittedName>
</protein>
<dbReference type="PANTHER" id="PTHR30055:SF234">
    <property type="entry name" value="HTH-TYPE TRANSCRIPTIONAL REGULATOR BETI"/>
    <property type="match status" value="1"/>
</dbReference>
<keyword evidence="1" id="KW-0805">Transcription regulation</keyword>
<dbReference type="InterPro" id="IPR009057">
    <property type="entry name" value="Homeodomain-like_sf"/>
</dbReference>
<evidence type="ECO:0000313" key="6">
    <source>
        <dbReference type="EMBL" id="TPG32423.1"/>
    </source>
</evidence>
<dbReference type="Proteomes" id="UP000320095">
    <property type="component" value="Unassembled WGS sequence"/>
</dbReference>
<sequence>MASQAARPSRRSTEEIRTLILDAAHQLFDTQGYAATTTSQIARRAQVSERLLFTNFGSKAQLFEATVVAPFSEWIASYMQSWDIDEPGGHEESIRRFVVGFFDLARRNRKILLSMIAAIDHESGGLHGAALAIRRQIADGLGRMQRLVATASSDVAGLDPPASIAVAAGAVLAAAVLDEWLSPAEGNRPDDDQLVQELTLMLNYGILRRPTNAPAQNAGT</sequence>
<dbReference type="InterPro" id="IPR001647">
    <property type="entry name" value="HTH_TetR"/>
</dbReference>
<evidence type="ECO:0000256" key="2">
    <source>
        <dbReference type="ARBA" id="ARBA00023125"/>
    </source>
</evidence>
<keyword evidence="2 4" id="KW-0238">DNA-binding</keyword>
<keyword evidence="7" id="KW-1185">Reference proteome</keyword>
<gene>
    <name evidence="6" type="ORF">EAH80_19285</name>
</gene>
<dbReference type="Pfam" id="PF00440">
    <property type="entry name" value="TetR_N"/>
    <property type="match status" value="1"/>
</dbReference>
<accession>A0A502E464</accession>
<dbReference type="AlphaFoldDB" id="A0A502E464"/>